<keyword evidence="1" id="KW-0808">Transferase</keyword>
<feature type="compositionally biased region" description="Polar residues" evidence="5">
    <location>
        <begin position="1"/>
        <end position="14"/>
    </location>
</feature>
<accession>A0A7S4C2V5</accession>
<dbReference type="SUPFAM" id="SSF56112">
    <property type="entry name" value="Protein kinase-like (PK-like)"/>
    <property type="match status" value="1"/>
</dbReference>
<feature type="compositionally biased region" description="Low complexity" evidence="5">
    <location>
        <begin position="15"/>
        <end position="26"/>
    </location>
</feature>
<dbReference type="InterPro" id="IPR000719">
    <property type="entry name" value="Prot_kinase_dom"/>
</dbReference>
<keyword evidence="4" id="KW-0067">ATP-binding</keyword>
<evidence type="ECO:0000256" key="1">
    <source>
        <dbReference type="ARBA" id="ARBA00022679"/>
    </source>
</evidence>
<evidence type="ECO:0000256" key="4">
    <source>
        <dbReference type="ARBA" id="ARBA00022840"/>
    </source>
</evidence>
<dbReference type="InterPro" id="IPR051681">
    <property type="entry name" value="Ser/Thr_Kinases-Pseudokinases"/>
</dbReference>
<dbReference type="SMART" id="SM00220">
    <property type="entry name" value="S_TKc"/>
    <property type="match status" value="1"/>
</dbReference>
<reference evidence="7" key="1">
    <citation type="submission" date="2021-01" db="EMBL/GenBank/DDBJ databases">
        <authorList>
            <person name="Corre E."/>
            <person name="Pelletier E."/>
            <person name="Niang G."/>
            <person name="Scheremetjew M."/>
            <person name="Finn R."/>
            <person name="Kale V."/>
            <person name="Holt S."/>
            <person name="Cochrane G."/>
            <person name="Meng A."/>
            <person name="Brown T."/>
            <person name="Cohen L."/>
        </authorList>
    </citation>
    <scope>NUCLEOTIDE SEQUENCE</scope>
    <source>
        <strain evidence="7">CCMP645</strain>
    </source>
</reference>
<evidence type="ECO:0000256" key="3">
    <source>
        <dbReference type="ARBA" id="ARBA00022777"/>
    </source>
</evidence>
<keyword evidence="2" id="KW-0547">Nucleotide-binding</keyword>
<evidence type="ECO:0000259" key="6">
    <source>
        <dbReference type="PROSITE" id="PS50011"/>
    </source>
</evidence>
<keyword evidence="3" id="KW-0418">Kinase</keyword>
<dbReference type="PANTHER" id="PTHR44329">
    <property type="entry name" value="SERINE/THREONINE-PROTEIN KINASE TNNI3K-RELATED"/>
    <property type="match status" value="1"/>
</dbReference>
<evidence type="ECO:0000256" key="2">
    <source>
        <dbReference type="ARBA" id="ARBA00022741"/>
    </source>
</evidence>
<dbReference type="InterPro" id="IPR011009">
    <property type="entry name" value="Kinase-like_dom_sf"/>
</dbReference>
<evidence type="ECO:0000313" key="7">
    <source>
        <dbReference type="EMBL" id="CAE0785240.1"/>
    </source>
</evidence>
<dbReference type="GO" id="GO:0005524">
    <property type="term" value="F:ATP binding"/>
    <property type="evidence" value="ECO:0007669"/>
    <property type="project" value="UniProtKB-KW"/>
</dbReference>
<sequence length="352" mass="39206">MGVSSSCACLQGTNSRAARGQSSSASKQTRALRVDGKPSTEEIQKKKQVPLNKGALALMDLPQQSATAKEDELHSMKYLTCGEFCNIYSTMYHGKPAIVKSVKPDQEAHSLAAQDLEREVAVMSRLHHDNILRVFAIGHFSSGERFMVLEKLSSTLAAQLPRPIGQTVFWKRWRAVRAWPLSRAVRTAIGIAQALQFCHHHFWPKLRVLHRDLKPENIGIMSDSRPVLFDFGLSCVCARDGPSRQLSGFTGSLRYMSPEVALDKPYDNKAEVFSFATILYEMASHERPFEDLTAEGYVKAVCINGLRCELKSSWPAELKSLINDCWAADPVSRPAFNTVVPRLREIATSLNS</sequence>
<dbReference type="EMBL" id="HBIZ01061019">
    <property type="protein sequence ID" value="CAE0785240.1"/>
    <property type="molecule type" value="Transcribed_RNA"/>
</dbReference>
<evidence type="ECO:0000256" key="5">
    <source>
        <dbReference type="SAM" id="MobiDB-lite"/>
    </source>
</evidence>
<dbReference type="GO" id="GO:0004674">
    <property type="term" value="F:protein serine/threonine kinase activity"/>
    <property type="evidence" value="ECO:0007669"/>
    <property type="project" value="TreeGrafter"/>
</dbReference>
<feature type="domain" description="Protein kinase" evidence="6">
    <location>
        <begin position="73"/>
        <end position="343"/>
    </location>
</feature>
<dbReference type="Gene3D" id="3.30.200.20">
    <property type="entry name" value="Phosphorylase Kinase, domain 1"/>
    <property type="match status" value="1"/>
</dbReference>
<feature type="compositionally biased region" description="Basic and acidic residues" evidence="5">
    <location>
        <begin position="32"/>
        <end position="43"/>
    </location>
</feature>
<organism evidence="7">
    <name type="scientific">Chrysotila carterae</name>
    <name type="common">Marine alga</name>
    <name type="synonym">Syracosphaera carterae</name>
    <dbReference type="NCBI Taxonomy" id="13221"/>
    <lineage>
        <taxon>Eukaryota</taxon>
        <taxon>Haptista</taxon>
        <taxon>Haptophyta</taxon>
        <taxon>Prymnesiophyceae</taxon>
        <taxon>Isochrysidales</taxon>
        <taxon>Isochrysidaceae</taxon>
        <taxon>Chrysotila</taxon>
    </lineage>
</organism>
<dbReference type="Pfam" id="PF00069">
    <property type="entry name" value="Pkinase"/>
    <property type="match status" value="1"/>
</dbReference>
<dbReference type="AlphaFoldDB" id="A0A7S4C2V5"/>
<dbReference type="Gene3D" id="1.10.510.10">
    <property type="entry name" value="Transferase(Phosphotransferase) domain 1"/>
    <property type="match status" value="1"/>
</dbReference>
<protein>
    <recommendedName>
        <fullName evidence="6">Protein kinase domain-containing protein</fullName>
    </recommendedName>
</protein>
<name>A0A7S4C2V5_CHRCT</name>
<dbReference type="PANTHER" id="PTHR44329:SF288">
    <property type="entry name" value="MITOGEN-ACTIVATED PROTEIN KINASE KINASE KINASE 20"/>
    <property type="match status" value="1"/>
</dbReference>
<proteinExistence type="predicted"/>
<feature type="region of interest" description="Disordered" evidence="5">
    <location>
        <begin position="1"/>
        <end position="43"/>
    </location>
</feature>
<gene>
    <name evidence="7" type="ORF">PCAR00345_LOCUS37948</name>
</gene>
<dbReference type="PROSITE" id="PS50011">
    <property type="entry name" value="PROTEIN_KINASE_DOM"/>
    <property type="match status" value="1"/>
</dbReference>
<dbReference type="PIRSF" id="PIRSF000654">
    <property type="entry name" value="Integrin-linked_kinase"/>
    <property type="match status" value="1"/>
</dbReference>